<accession>A0A6U4RL58</accession>
<proteinExistence type="predicted"/>
<organism evidence="1">
    <name type="scientific">Hemiselmis andersenii</name>
    <name type="common">Cryptophyte alga</name>
    <dbReference type="NCBI Taxonomy" id="464988"/>
    <lineage>
        <taxon>Eukaryota</taxon>
        <taxon>Cryptophyceae</taxon>
        <taxon>Cryptomonadales</taxon>
        <taxon>Hemiselmidaceae</taxon>
        <taxon>Hemiselmis</taxon>
    </lineage>
</organism>
<reference evidence="1" key="1">
    <citation type="submission" date="2021-01" db="EMBL/GenBank/DDBJ databases">
        <authorList>
            <person name="Corre E."/>
            <person name="Pelletier E."/>
            <person name="Niang G."/>
            <person name="Scheremetjew M."/>
            <person name="Finn R."/>
            <person name="Kale V."/>
            <person name="Holt S."/>
            <person name="Cochrane G."/>
            <person name="Meng A."/>
            <person name="Brown T."/>
            <person name="Cohen L."/>
        </authorList>
    </citation>
    <scope>NUCLEOTIDE SEQUENCE</scope>
    <source>
        <strain evidence="1">CCMP644</strain>
    </source>
</reference>
<evidence type="ECO:0000313" key="1">
    <source>
        <dbReference type="EMBL" id="CAD8945719.1"/>
    </source>
</evidence>
<protein>
    <submittedName>
        <fullName evidence="1">Uncharacterized protein</fullName>
    </submittedName>
</protein>
<name>A0A6U4RL58_HEMAN</name>
<dbReference type="EMBL" id="HBFX01000416">
    <property type="protein sequence ID" value="CAD8945719.1"/>
    <property type="molecule type" value="Transcribed_RNA"/>
</dbReference>
<sequence length="107" mass="11741">MFADIQQFQQLTFYAPTFVAASDFDVAGELGHGYGWNDYHRDGTGLTFGATHIVNWNGNTYTAGGSTNPYHIFSHSVDLPSLGFGYHYSHGYMGRSDALVYGAEDTS</sequence>
<dbReference type="AlphaFoldDB" id="A0A6U4RL58"/>
<gene>
    <name evidence="1" type="ORF">HAND00432_LOCUS236</name>
</gene>